<evidence type="ECO:0000256" key="3">
    <source>
        <dbReference type="ARBA" id="ARBA00022694"/>
    </source>
</evidence>
<dbReference type="SUPFAM" id="SSF46548">
    <property type="entry name" value="alpha-helical ferredoxin"/>
    <property type="match status" value="1"/>
</dbReference>
<feature type="binding site" evidence="9">
    <location>
        <position position="201"/>
    </location>
    <ligand>
        <name>[4Fe-4S] cluster</name>
        <dbReference type="ChEBI" id="CHEBI:49883"/>
        <label>1</label>
    </ligand>
</feature>
<dbReference type="HAMAP" id="MF_00916">
    <property type="entry name" value="QueG"/>
    <property type="match status" value="1"/>
</dbReference>
<dbReference type="Pfam" id="PF08331">
    <property type="entry name" value="QueG_DUF1730"/>
    <property type="match status" value="1"/>
</dbReference>
<gene>
    <name evidence="9" type="primary">queG</name>
</gene>
<evidence type="ECO:0000256" key="8">
    <source>
        <dbReference type="ARBA" id="ARBA00023014"/>
    </source>
</evidence>
<keyword evidence="9" id="KW-0170">Cobalt</keyword>
<evidence type="ECO:0000256" key="9">
    <source>
        <dbReference type="HAMAP-Rule" id="MF_00916"/>
    </source>
</evidence>
<evidence type="ECO:0000313" key="11">
    <source>
        <dbReference type="EMBL" id="ALS56041.1"/>
    </source>
</evidence>
<protein>
    <recommendedName>
        <fullName evidence="9">Epoxyqueuosine reductase</fullName>
        <ecNumber evidence="9">1.17.99.6</ecNumber>
    </recommendedName>
    <alternativeName>
        <fullName evidence="9">Queuosine biosynthesis protein QueG</fullName>
    </alternativeName>
</protein>
<feature type="binding site" evidence="9">
    <location>
        <begin position="248"/>
        <end position="249"/>
    </location>
    <ligand>
        <name>cob(II)alamin</name>
        <dbReference type="ChEBI" id="CHEBI:16304"/>
    </ligand>
</feature>
<comment type="catalytic activity">
    <reaction evidence="9">
        <text>epoxyqueuosine(34) in tRNA + AH2 = queuosine(34) in tRNA + A + H2O</text>
        <dbReference type="Rhea" id="RHEA:32159"/>
        <dbReference type="Rhea" id="RHEA-COMP:18571"/>
        <dbReference type="Rhea" id="RHEA-COMP:18582"/>
        <dbReference type="ChEBI" id="CHEBI:13193"/>
        <dbReference type="ChEBI" id="CHEBI:15377"/>
        <dbReference type="ChEBI" id="CHEBI:17499"/>
        <dbReference type="ChEBI" id="CHEBI:194431"/>
        <dbReference type="ChEBI" id="CHEBI:194443"/>
        <dbReference type="EC" id="1.17.99.6"/>
    </reaction>
</comment>
<feature type="binding site" evidence="9">
    <location>
        <position position="223"/>
    </location>
    <ligand>
        <name>cob(II)alamin</name>
        <dbReference type="ChEBI" id="CHEBI:16304"/>
    </ligand>
</feature>
<keyword evidence="7 9" id="KW-0408">Iron</keyword>
<keyword evidence="5 9" id="KW-0671">Queuosine biosynthesis</keyword>
<feature type="binding site" evidence="9">
    <location>
        <position position="63"/>
    </location>
    <ligand>
        <name>cob(II)alamin</name>
        <dbReference type="ChEBI" id="CHEBI:16304"/>
    </ligand>
</feature>
<evidence type="ECO:0000256" key="2">
    <source>
        <dbReference type="ARBA" id="ARBA00022490"/>
    </source>
</evidence>
<feature type="binding site" evidence="9">
    <location>
        <position position="175"/>
    </location>
    <ligand>
        <name>cob(II)alamin</name>
        <dbReference type="ChEBI" id="CHEBI:16304"/>
    </ligand>
</feature>
<comment type="subcellular location">
    <subcellularLocation>
        <location evidence="9">Cytoplasm</location>
    </subcellularLocation>
</comment>
<dbReference type="GO" id="GO:0052693">
    <property type="term" value="F:epoxyqueuosine reductase activity"/>
    <property type="evidence" value="ECO:0007669"/>
    <property type="project" value="UniProtKB-UniRule"/>
</dbReference>
<dbReference type="PANTHER" id="PTHR30002">
    <property type="entry name" value="EPOXYQUEUOSINE REDUCTASE"/>
    <property type="match status" value="1"/>
</dbReference>
<feature type="binding site" evidence="9">
    <location>
        <position position="251"/>
    </location>
    <ligand>
        <name>[4Fe-4S] cluster</name>
        <dbReference type="ChEBI" id="CHEBI:49883"/>
        <label>2</label>
    </ligand>
</feature>
<comment type="subunit">
    <text evidence="9">Monomer.</text>
</comment>
<dbReference type="InterPro" id="IPR017900">
    <property type="entry name" value="4Fe4S_Fe_S_CS"/>
</dbReference>
<dbReference type="PROSITE" id="PS51379">
    <property type="entry name" value="4FE4S_FER_2"/>
    <property type="match status" value="1"/>
</dbReference>
<keyword evidence="3 9" id="KW-0819">tRNA processing</keyword>
<keyword evidence="6 9" id="KW-0560">Oxidoreductase</keyword>
<evidence type="ECO:0000259" key="10">
    <source>
        <dbReference type="PROSITE" id="PS51379"/>
    </source>
</evidence>
<feature type="binding site" evidence="9">
    <location>
        <position position="164"/>
    </location>
    <ligand>
        <name>cob(II)alamin</name>
        <dbReference type="ChEBI" id="CHEBI:16304"/>
    </ligand>
</feature>
<dbReference type="UniPathway" id="UPA00392"/>
<dbReference type="Pfam" id="PF13484">
    <property type="entry name" value="Fer4_16"/>
    <property type="match status" value="1"/>
</dbReference>
<comment type="function">
    <text evidence="9">Catalyzes the conversion of epoxyqueuosine (oQ) to queuosine (Q), which is a hypermodified base found in the wobble positions of tRNA(Asp), tRNA(Asn), tRNA(His) and tRNA(Tyr).</text>
</comment>
<dbReference type="AlphaFoldDB" id="A0A0U2M5J4"/>
<dbReference type="FunFam" id="3.30.70.20:FF:000017">
    <property type="entry name" value="Epoxyqueuosine reductase"/>
    <property type="match status" value="1"/>
</dbReference>
<feature type="binding site" evidence="9">
    <location>
        <position position="140"/>
    </location>
    <ligand>
        <name>cob(II)alamin</name>
        <dbReference type="ChEBI" id="CHEBI:16304"/>
    </ligand>
</feature>
<accession>A0A0U2M5J4</accession>
<dbReference type="GO" id="GO:0031419">
    <property type="term" value="F:cobalamin binding"/>
    <property type="evidence" value="ECO:0007669"/>
    <property type="project" value="UniProtKB-KW"/>
</dbReference>
<dbReference type="GO" id="GO:0046872">
    <property type="term" value="F:metal ion binding"/>
    <property type="evidence" value="ECO:0007669"/>
    <property type="project" value="UniProtKB-KW"/>
</dbReference>
<keyword evidence="9" id="KW-0846">Cobalamin</keyword>
<dbReference type="InterPro" id="IPR013542">
    <property type="entry name" value="QueG_DUF1730"/>
</dbReference>
<feature type="domain" description="4Fe-4S ferredoxin-type" evidence="10">
    <location>
        <begin position="186"/>
        <end position="215"/>
    </location>
</feature>
<keyword evidence="2 9" id="KW-0963">Cytoplasm</keyword>
<feature type="binding site" evidence="9">
    <location>
        <position position="221"/>
    </location>
    <ligand>
        <name>[4Fe-4S] cluster</name>
        <dbReference type="ChEBI" id="CHEBI:49883"/>
        <label>2</label>
    </ligand>
</feature>
<feature type="binding site" evidence="9">
    <location>
        <position position="198"/>
    </location>
    <ligand>
        <name>[4Fe-4S] cluster</name>
        <dbReference type="ChEBI" id="CHEBI:49883"/>
        <label>1</label>
    </ligand>
</feature>
<keyword evidence="1 9" id="KW-0004">4Fe-4S</keyword>
<evidence type="ECO:0000256" key="4">
    <source>
        <dbReference type="ARBA" id="ARBA00022723"/>
    </source>
</evidence>
<dbReference type="PANTHER" id="PTHR30002:SF4">
    <property type="entry name" value="EPOXYQUEUOSINE REDUCTASE"/>
    <property type="match status" value="1"/>
</dbReference>
<comment type="cofactor">
    <cofactor evidence="9">
        <name>cob(II)alamin</name>
        <dbReference type="ChEBI" id="CHEBI:16304"/>
    </cofactor>
</comment>
<sequence length="363" mass="41343">MDASWHQSDQAFDKLKQKALELGFTAIGVTDPDVSQHVPFLEAWMDAGFQGTMDWFERNLELRKDPTQLVAGTKRIISVRLDYLPENTDCIKILNDPDKAYISRYALGRDYHKLMRKRLKHLGDWFSEQIAPHGFRVFSDSAPILEKHLAEKAGLGWIGKHTLLLSRSAGSWFFLGELLTDYPLPISAQAEDSRCGSCSACIDICPTDAFKAPYELDATKCISYLTIEHRGPIPEEFRKPMGNRVFGCDDCQLVCPWNRYASLGDPEFRPRNELDKKQLIDLFQWSEEEFFEKTEGSPLRRAGYEKFLENLAIGLGNSEEKISQTLRLLNEKIGAHGPILDEHIQWAIKTLNNRASENVSCNV</sequence>
<dbReference type="NCBIfam" id="TIGR00276">
    <property type="entry name" value="tRNA epoxyqueuosine(34) reductase QueG"/>
    <property type="match status" value="1"/>
</dbReference>
<reference evidence="11" key="1">
    <citation type="journal article" date="2016" name="ISME J.">
        <title>Functional metagenomic screen reveals new and diverse microbial rhodopsins.</title>
        <authorList>
            <person name="Pushkarev A."/>
            <person name="Beja O."/>
        </authorList>
    </citation>
    <scope>NUCLEOTIDE SEQUENCE</scope>
</reference>
<dbReference type="EMBL" id="KT201085">
    <property type="protein sequence ID" value="ALS56041.1"/>
    <property type="molecule type" value="Genomic_DNA"/>
</dbReference>
<keyword evidence="8 9" id="KW-0411">Iron-sulfur</keyword>
<keyword evidence="4 9" id="KW-0479">Metal-binding</keyword>
<evidence type="ECO:0000256" key="6">
    <source>
        <dbReference type="ARBA" id="ARBA00023002"/>
    </source>
</evidence>
<comment type="caution">
    <text evidence="9">Lacks conserved residue(s) required for the propagation of feature annotation.</text>
</comment>
<evidence type="ECO:0000256" key="5">
    <source>
        <dbReference type="ARBA" id="ARBA00022785"/>
    </source>
</evidence>
<feature type="active site" description="Proton donor" evidence="9">
    <location>
        <position position="140"/>
    </location>
</feature>
<comment type="pathway">
    <text evidence="9">tRNA modification; tRNA-queuosine biosynthesis.</text>
</comment>
<dbReference type="InterPro" id="IPR004453">
    <property type="entry name" value="QueG"/>
</dbReference>
<feature type="binding site" evidence="9">
    <location>
        <position position="248"/>
    </location>
    <ligand>
        <name>[4Fe-4S] cluster</name>
        <dbReference type="ChEBI" id="CHEBI:49883"/>
        <label>2</label>
    </ligand>
</feature>
<organism evidence="11">
    <name type="scientific">uncultured bacterium EIL107F05</name>
    <dbReference type="NCBI Taxonomy" id="1768198"/>
    <lineage>
        <taxon>Bacteria</taxon>
        <taxon>environmental samples</taxon>
    </lineage>
</organism>
<proteinExistence type="inferred from homology"/>
<dbReference type="GO" id="GO:0005737">
    <property type="term" value="C:cytoplasm"/>
    <property type="evidence" value="ECO:0007669"/>
    <property type="project" value="UniProtKB-SubCell"/>
</dbReference>
<dbReference type="EC" id="1.17.99.6" evidence="9"/>
<evidence type="ECO:0000256" key="7">
    <source>
        <dbReference type="ARBA" id="ARBA00023004"/>
    </source>
</evidence>
<dbReference type="PROSITE" id="PS00198">
    <property type="entry name" value="4FE4S_FER_1"/>
    <property type="match status" value="1"/>
</dbReference>
<dbReference type="Gene3D" id="3.30.70.20">
    <property type="match status" value="1"/>
</dbReference>
<feature type="binding site" evidence="9">
    <location>
        <position position="195"/>
    </location>
    <ligand>
        <name>[4Fe-4S] cluster</name>
        <dbReference type="ChEBI" id="CHEBI:49883"/>
        <label>1</label>
    </ligand>
</feature>
<comment type="cofactor">
    <cofactor evidence="9">
        <name>[4Fe-4S] cluster</name>
        <dbReference type="ChEBI" id="CHEBI:49883"/>
    </cofactor>
    <text evidence="9">Binds 2 [4Fe-4S] clusters per monomer.</text>
</comment>
<evidence type="ECO:0000256" key="1">
    <source>
        <dbReference type="ARBA" id="ARBA00022485"/>
    </source>
</evidence>
<feature type="binding site" evidence="9">
    <location>
        <position position="255"/>
    </location>
    <ligand>
        <name>[4Fe-4S] cluster</name>
        <dbReference type="ChEBI" id="CHEBI:49883"/>
        <label>1</label>
    </ligand>
</feature>
<feature type="binding site" evidence="9">
    <location>
        <position position="205"/>
    </location>
    <ligand>
        <name>[4Fe-4S] cluster</name>
        <dbReference type="ChEBI" id="CHEBI:49883"/>
        <label>2</label>
    </ligand>
</feature>
<dbReference type="InterPro" id="IPR017896">
    <property type="entry name" value="4Fe4S_Fe-S-bd"/>
</dbReference>
<dbReference type="GO" id="GO:0008616">
    <property type="term" value="P:tRNA queuosine(34) biosynthetic process"/>
    <property type="evidence" value="ECO:0007669"/>
    <property type="project" value="UniProtKB-UniRule"/>
</dbReference>
<comment type="similarity">
    <text evidence="9">Belongs to the QueG family.</text>
</comment>
<dbReference type="GO" id="GO:0051539">
    <property type="term" value="F:4 iron, 4 sulfur cluster binding"/>
    <property type="evidence" value="ECO:0007669"/>
    <property type="project" value="UniProtKB-KW"/>
</dbReference>
<name>A0A0U2M5J4_9BACT</name>